<dbReference type="FunFam" id="3.30.70.250:FF:000001">
    <property type="entry name" value="Malonyl CoA-acyl carrier protein transacylase"/>
    <property type="match status" value="1"/>
</dbReference>
<dbReference type="GO" id="GO:0006633">
    <property type="term" value="P:fatty acid biosynthetic process"/>
    <property type="evidence" value="ECO:0007669"/>
    <property type="project" value="TreeGrafter"/>
</dbReference>
<dbReference type="Gene3D" id="3.30.70.250">
    <property type="entry name" value="Malonyl-CoA ACP transacylase, ACP-binding"/>
    <property type="match status" value="1"/>
</dbReference>
<dbReference type="EMBL" id="DQWE01000407">
    <property type="protein sequence ID" value="HDI83868.1"/>
    <property type="molecule type" value="Genomic_DNA"/>
</dbReference>
<dbReference type="InterPro" id="IPR024925">
    <property type="entry name" value="Malonyl_CoA-ACP_transAc"/>
</dbReference>
<dbReference type="SMART" id="SM00827">
    <property type="entry name" value="PKS_AT"/>
    <property type="match status" value="1"/>
</dbReference>
<dbReference type="EC" id="2.3.1.39" evidence="4"/>
<keyword evidence="2 4" id="KW-0012">Acyltransferase</keyword>
<evidence type="ECO:0000313" key="7">
    <source>
        <dbReference type="EMBL" id="HDI83868.1"/>
    </source>
</evidence>
<feature type="active site" evidence="5">
    <location>
        <position position="196"/>
    </location>
</feature>
<feature type="domain" description="Malonyl-CoA:ACP transacylase (MAT)" evidence="6">
    <location>
        <begin position="5"/>
        <end position="301"/>
    </location>
</feature>
<dbReference type="InterPro" id="IPR016036">
    <property type="entry name" value="Malonyl_transacylase_ACP-bd"/>
</dbReference>
<reference evidence="7" key="1">
    <citation type="journal article" date="2020" name="mSystems">
        <title>Genome- and Community-Level Interaction Insights into Carbon Utilization and Element Cycling Functions of Hydrothermarchaeota in Hydrothermal Sediment.</title>
        <authorList>
            <person name="Zhou Z."/>
            <person name="Liu Y."/>
            <person name="Xu W."/>
            <person name="Pan J."/>
            <person name="Luo Z.H."/>
            <person name="Li M."/>
        </authorList>
    </citation>
    <scope>NUCLEOTIDE SEQUENCE [LARGE SCALE GENOMIC DNA]</scope>
    <source>
        <strain evidence="7">HyVt-102</strain>
    </source>
</reference>
<sequence length="304" mass="33539">MRAFLFPGQGSQKVGMAKDLYNEFPLAREIMDEANNLLGFSLTDIMFNGPEEVLKESKNTQPAILLHSYVVYNLIKDKLGFDATAGHSLGEYTALLAAGVISFADALHLVRFRGELMSGAGQKREGTMAAIIGLEKGDVESIVEECGEEGIIVIANYNEPHQFVVSGEKTPVMKAVKRAKEKGGRGIPLRVSGAFHSPLMETATEPFSKVLTRVEFKEPDKSFYANVTGNKENEPEKIRELLSKQITSPVRWTDTIKNMIEDGVHEYVELGPGNVLTKLVQKISSDVQAYNISNAEDVRRFLDA</sequence>
<gene>
    <name evidence="7" type="primary">fabD</name>
    <name evidence="7" type="ORF">ENF18_08785</name>
</gene>
<protein>
    <recommendedName>
        <fullName evidence="4">Malonyl CoA-acyl carrier protein transacylase</fullName>
        <ecNumber evidence="4">2.3.1.39</ecNumber>
    </recommendedName>
</protein>
<dbReference type="Pfam" id="PF00698">
    <property type="entry name" value="Acyl_transf_1"/>
    <property type="match status" value="1"/>
</dbReference>
<comment type="catalytic activity">
    <reaction evidence="3 4">
        <text>holo-[ACP] + malonyl-CoA = malonyl-[ACP] + CoA</text>
        <dbReference type="Rhea" id="RHEA:41792"/>
        <dbReference type="Rhea" id="RHEA-COMP:9623"/>
        <dbReference type="Rhea" id="RHEA-COMP:9685"/>
        <dbReference type="ChEBI" id="CHEBI:57287"/>
        <dbReference type="ChEBI" id="CHEBI:57384"/>
        <dbReference type="ChEBI" id="CHEBI:64479"/>
        <dbReference type="ChEBI" id="CHEBI:78449"/>
        <dbReference type="EC" id="2.3.1.39"/>
    </reaction>
</comment>
<comment type="similarity">
    <text evidence="4">Belongs to the fabD family.</text>
</comment>
<evidence type="ECO:0000256" key="4">
    <source>
        <dbReference type="PIRNR" id="PIRNR000446"/>
    </source>
</evidence>
<dbReference type="GO" id="GO:0004314">
    <property type="term" value="F:[acyl-carrier-protein] S-malonyltransferase activity"/>
    <property type="evidence" value="ECO:0007669"/>
    <property type="project" value="UniProtKB-EC"/>
</dbReference>
<dbReference type="InterPro" id="IPR014043">
    <property type="entry name" value="Acyl_transferase_dom"/>
</dbReference>
<accession>A0A7C0VDP8</accession>
<dbReference type="InterPro" id="IPR001227">
    <property type="entry name" value="Ac_transferase_dom_sf"/>
</dbReference>
<dbReference type="NCBIfam" id="TIGR00128">
    <property type="entry name" value="fabD"/>
    <property type="match status" value="1"/>
</dbReference>
<dbReference type="InterPro" id="IPR050858">
    <property type="entry name" value="Mal-CoA-ACP_Trans/PKS_FabD"/>
</dbReference>
<keyword evidence="1 4" id="KW-0808">Transferase</keyword>
<name>A0A7C0VDP8_UNCW3</name>
<evidence type="ECO:0000256" key="1">
    <source>
        <dbReference type="ARBA" id="ARBA00022679"/>
    </source>
</evidence>
<dbReference type="PIRSF" id="PIRSF000446">
    <property type="entry name" value="Mct"/>
    <property type="match status" value="1"/>
</dbReference>
<evidence type="ECO:0000256" key="2">
    <source>
        <dbReference type="ARBA" id="ARBA00023315"/>
    </source>
</evidence>
<dbReference type="SUPFAM" id="SSF55048">
    <property type="entry name" value="Probable ACP-binding domain of malonyl-CoA ACP transacylase"/>
    <property type="match status" value="1"/>
</dbReference>
<comment type="caution">
    <text evidence="7">The sequence shown here is derived from an EMBL/GenBank/DDBJ whole genome shotgun (WGS) entry which is preliminary data.</text>
</comment>
<proteinExistence type="inferred from homology"/>
<dbReference type="AlphaFoldDB" id="A0A7C0VDP8"/>
<dbReference type="Proteomes" id="UP000885847">
    <property type="component" value="Unassembled WGS sequence"/>
</dbReference>
<dbReference type="PANTHER" id="PTHR42681:SF1">
    <property type="entry name" value="MALONYL-COA-ACYL CARRIER PROTEIN TRANSACYLASE, MITOCHONDRIAL"/>
    <property type="match status" value="1"/>
</dbReference>
<evidence type="ECO:0000256" key="3">
    <source>
        <dbReference type="ARBA" id="ARBA00048462"/>
    </source>
</evidence>
<evidence type="ECO:0000256" key="5">
    <source>
        <dbReference type="PIRSR" id="PIRSR000446-1"/>
    </source>
</evidence>
<dbReference type="Gene3D" id="3.40.366.10">
    <property type="entry name" value="Malonyl-Coenzyme A Acyl Carrier Protein, domain 2"/>
    <property type="match status" value="1"/>
</dbReference>
<dbReference type="SUPFAM" id="SSF52151">
    <property type="entry name" value="FabD/lysophospholipase-like"/>
    <property type="match status" value="1"/>
</dbReference>
<dbReference type="PANTHER" id="PTHR42681">
    <property type="entry name" value="MALONYL-COA-ACYL CARRIER PROTEIN TRANSACYLASE, MITOCHONDRIAL"/>
    <property type="match status" value="1"/>
</dbReference>
<evidence type="ECO:0000259" key="6">
    <source>
        <dbReference type="SMART" id="SM00827"/>
    </source>
</evidence>
<dbReference type="InterPro" id="IPR004410">
    <property type="entry name" value="Malonyl_CoA-ACP_transAc_FabD"/>
</dbReference>
<dbReference type="InterPro" id="IPR016035">
    <property type="entry name" value="Acyl_Trfase/lysoPLipase"/>
</dbReference>
<organism evidence="7">
    <name type="scientific">candidate division WOR-3 bacterium</name>
    <dbReference type="NCBI Taxonomy" id="2052148"/>
    <lineage>
        <taxon>Bacteria</taxon>
        <taxon>Bacteria division WOR-3</taxon>
    </lineage>
</organism>
<feature type="active site" evidence="5">
    <location>
        <position position="88"/>
    </location>
</feature>